<feature type="chain" id="PRO_5011431856" description="Carboxypeptidase regulatory-like domain-containing protein" evidence="1">
    <location>
        <begin position="19"/>
        <end position="154"/>
    </location>
</feature>
<evidence type="ECO:0000256" key="1">
    <source>
        <dbReference type="SAM" id="SignalP"/>
    </source>
</evidence>
<feature type="signal peptide" evidence="1">
    <location>
        <begin position="1"/>
        <end position="18"/>
    </location>
</feature>
<dbReference type="RefSeq" id="WP_092728905.1">
    <property type="nucleotide sequence ID" value="NZ_FMXE01000006.1"/>
</dbReference>
<sequence>MKRFLFLASLLSAGFLFLSCKPLKPEGQGITGTVTWIEGNQMPMITESGKAAPKTTPKPVKRTIRIYPLTKFSDLKMEDGLFTAIASKPITEVESDKQGKYSIQLSPGRYSVFIVEENGHFANIFDGEGNVQPVTVKENEWTLLDVEVNYKAVY</sequence>
<dbReference type="EMBL" id="FMXE01000006">
    <property type="protein sequence ID" value="SDA56309.1"/>
    <property type="molecule type" value="Genomic_DNA"/>
</dbReference>
<protein>
    <recommendedName>
        <fullName evidence="4">Carboxypeptidase regulatory-like domain-containing protein</fullName>
    </recommendedName>
</protein>
<evidence type="ECO:0000313" key="2">
    <source>
        <dbReference type="EMBL" id="SDA56309.1"/>
    </source>
</evidence>
<dbReference type="STRING" id="279824.SAMN03080617_01063"/>
<keyword evidence="3" id="KW-1185">Reference proteome</keyword>
<evidence type="ECO:0008006" key="4">
    <source>
        <dbReference type="Google" id="ProtNLM"/>
    </source>
</evidence>
<accession>A0A1G5WDT2</accession>
<keyword evidence="1" id="KW-0732">Signal</keyword>
<proteinExistence type="predicted"/>
<evidence type="ECO:0000313" key="3">
    <source>
        <dbReference type="Proteomes" id="UP000198756"/>
    </source>
</evidence>
<name>A0A1G5WDT2_9BACT</name>
<dbReference type="Proteomes" id="UP000198756">
    <property type="component" value="Unassembled WGS sequence"/>
</dbReference>
<reference evidence="3" key="1">
    <citation type="submission" date="2016-10" db="EMBL/GenBank/DDBJ databases">
        <authorList>
            <person name="Varghese N."/>
            <person name="Submissions S."/>
        </authorList>
    </citation>
    <scope>NUCLEOTIDE SEQUENCE [LARGE SCALE GENOMIC DNA]</scope>
    <source>
        <strain evidence="3">DSM 22703</strain>
    </source>
</reference>
<dbReference type="OrthoDB" id="956632at2"/>
<organism evidence="2 3">
    <name type="scientific">Algoriphagus alkaliphilus</name>
    <dbReference type="NCBI Taxonomy" id="279824"/>
    <lineage>
        <taxon>Bacteria</taxon>
        <taxon>Pseudomonadati</taxon>
        <taxon>Bacteroidota</taxon>
        <taxon>Cytophagia</taxon>
        <taxon>Cytophagales</taxon>
        <taxon>Cyclobacteriaceae</taxon>
        <taxon>Algoriphagus</taxon>
    </lineage>
</organism>
<gene>
    <name evidence="2" type="ORF">SAMN03080617_01063</name>
</gene>
<dbReference type="PROSITE" id="PS51257">
    <property type="entry name" value="PROKAR_LIPOPROTEIN"/>
    <property type="match status" value="1"/>
</dbReference>
<dbReference type="AlphaFoldDB" id="A0A1G5WDT2"/>